<dbReference type="EMBL" id="JACOSL010000064">
    <property type="protein sequence ID" value="MBI1757489.1"/>
    <property type="molecule type" value="Genomic_DNA"/>
</dbReference>
<dbReference type="Proteomes" id="UP000727962">
    <property type="component" value="Unassembled WGS sequence"/>
</dbReference>
<dbReference type="NCBIfam" id="TIGR02605">
    <property type="entry name" value="CxxC_CxxC_SSSS"/>
    <property type="match status" value="1"/>
</dbReference>
<comment type="caution">
    <text evidence="2">The sequence shown here is derived from an EMBL/GenBank/DDBJ whole genome shotgun (WGS) entry which is preliminary data.</text>
</comment>
<feature type="domain" description="Putative regulatory protein FmdB zinc ribbon" evidence="1">
    <location>
        <begin position="1"/>
        <end position="46"/>
    </location>
</feature>
<evidence type="ECO:0000259" key="1">
    <source>
        <dbReference type="SMART" id="SM00834"/>
    </source>
</evidence>
<proteinExistence type="predicted"/>
<name>A0A931LUC4_FIMGI</name>
<dbReference type="SMART" id="SM00834">
    <property type="entry name" value="CxxC_CXXC_SSSS"/>
    <property type="match status" value="1"/>
</dbReference>
<evidence type="ECO:0000313" key="3">
    <source>
        <dbReference type="Proteomes" id="UP000727962"/>
    </source>
</evidence>
<evidence type="ECO:0000313" key="2">
    <source>
        <dbReference type="EMBL" id="MBI1757489.1"/>
    </source>
</evidence>
<organism evidence="2 3">
    <name type="scientific">Fimbriimonas ginsengisoli</name>
    <dbReference type="NCBI Taxonomy" id="1005039"/>
    <lineage>
        <taxon>Bacteria</taxon>
        <taxon>Bacillati</taxon>
        <taxon>Armatimonadota</taxon>
        <taxon>Fimbriimonadia</taxon>
        <taxon>Fimbriimonadales</taxon>
        <taxon>Fimbriimonadaceae</taxon>
        <taxon>Fimbriimonas</taxon>
    </lineage>
</organism>
<dbReference type="Pfam" id="PF09723">
    <property type="entry name" value="Zn_ribbon_8"/>
    <property type="match status" value="1"/>
</dbReference>
<dbReference type="AlphaFoldDB" id="A0A931LUC4"/>
<protein>
    <submittedName>
        <fullName evidence="2">Zinc ribbon domain-containing protein</fullName>
    </submittedName>
</protein>
<gene>
    <name evidence="2" type="ORF">HYR64_10330</name>
</gene>
<accession>A0A931LUC4</accession>
<sequence>MPIYEYEPDDRVCYICDGRVEVLQAADDPPLEVCPTCGLEVRRLVSGAQFKISKVVSPEEAATHGFATWRKSGKGVWEKIGGEGPDVIERKEDAG</sequence>
<dbReference type="InterPro" id="IPR013429">
    <property type="entry name" value="Regulatory_FmdB_Zinc_ribbon"/>
</dbReference>
<reference evidence="2" key="1">
    <citation type="submission" date="2020-07" db="EMBL/GenBank/DDBJ databases">
        <title>Huge and variable diversity of episymbiotic CPR bacteria and DPANN archaea in groundwater ecosystems.</title>
        <authorList>
            <person name="He C.Y."/>
            <person name="Keren R."/>
            <person name="Whittaker M."/>
            <person name="Farag I.F."/>
            <person name="Doudna J."/>
            <person name="Cate J.H.D."/>
            <person name="Banfield J.F."/>
        </authorList>
    </citation>
    <scope>NUCLEOTIDE SEQUENCE</scope>
    <source>
        <strain evidence="2">NC_groundwater_17_Pr7_B-0.1um_64_12</strain>
    </source>
</reference>